<evidence type="ECO:0000256" key="4">
    <source>
        <dbReference type="ARBA" id="ARBA00006270"/>
    </source>
</evidence>
<evidence type="ECO:0000256" key="15">
    <source>
        <dbReference type="ARBA" id="ARBA00023134"/>
    </source>
</evidence>
<keyword evidence="16" id="KW-0472">Membrane</keyword>
<dbReference type="GO" id="GO:0015031">
    <property type="term" value="P:protein transport"/>
    <property type="evidence" value="ECO:0007669"/>
    <property type="project" value="UniProtKB-KW"/>
</dbReference>
<evidence type="ECO:0000256" key="14">
    <source>
        <dbReference type="ARBA" id="ARBA00023110"/>
    </source>
</evidence>
<evidence type="ECO:0000256" key="23">
    <source>
        <dbReference type="ARBA" id="ARBA00037868"/>
    </source>
</evidence>
<evidence type="ECO:0000256" key="2">
    <source>
        <dbReference type="ARBA" id="ARBA00004324"/>
    </source>
</evidence>
<dbReference type="PROSITE" id="PS00170">
    <property type="entry name" value="CSA_PPIASE_1"/>
    <property type="match status" value="1"/>
</dbReference>
<dbReference type="CDD" id="cd01926">
    <property type="entry name" value="cyclophilin_ABH_like"/>
    <property type="match status" value="1"/>
</dbReference>
<dbReference type="GO" id="GO:0005681">
    <property type="term" value="C:spliceosomal complex"/>
    <property type="evidence" value="ECO:0007669"/>
    <property type="project" value="UniProtKB-KW"/>
</dbReference>
<evidence type="ECO:0000256" key="13">
    <source>
        <dbReference type="ARBA" id="ARBA00022990"/>
    </source>
</evidence>
<evidence type="ECO:0000259" key="28">
    <source>
        <dbReference type="PROSITE" id="PS50072"/>
    </source>
</evidence>
<comment type="subcellular location">
    <subcellularLocation>
        <location evidence="3">Cytoplasm</location>
    </subcellularLocation>
    <subcellularLocation>
        <location evidence="23">Endomembrane system</location>
        <topology evidence="23">Lipid-anchor</topology>
    </subcellularLocation>
    <subcellularLocation>
        <location evidence="2">Nucleus speckle</location>
    </subcellularLocation>
</comment>
<keyword evidence="8" id="KW-0963">Cytoplasm</keyword>
<evidence type="ECO:0000256" key="19">
    <source>
        <dbReference type="ARBA" id="ARBA00023235"/>
    </source>
</evidence>
<dbReference type="EC" id="5.2.1.8" evidence="5"/>
<dbReference type="eggNOG" id="KOG0088">
    <property type="taxonomic scope" value="Eukaryota"/>
</dbReference>
<dbReference type="SMART" id="SM00176">
    <property type="entry name" value="RAN"/>
    <property type="match status" value="1"/>
</dbReference>
<keyword evidence="17" id="KW-0143">Chaperone</keyword>
<keyword evidence="15" id="KW-0342">GTP-binding</keyword>
<evidence type="ECO:0000256" key="21">
    <source>
        <dbReference type="ARBA" id="ARBA00023288"/>
    </source>
</evidence>
<dbReference type="InterPro" id="IPR002130">
    <property type="entry name" value="Cyclophilin-type_PPIase_dom"/>
</dbReference>
<dbReference type="Proteomes" id="UP000095285">
    <property type="component" value="Unassembled WGS sequence"/>
</dbReference>
<dbReference type="SUPFAM" id="SSF52540">
    <property type="entry name" value="P-loop containing nucleoside triphosphate hydrolases"/>
    <property type="match status" value="1"/>
</dbReference>
<reference evidence="30" key="2">
    <citation type="submission" date="2016-11" db="UniProtKB">
        <authorList>
            <consortium name="WormBaseParasite"/>
        </authorList>
    </citation>
    <scope>IDENTIFICATION</scope>
</reference>
<dbReference type="FunFam" id="3.40.50.300:FF:000550">
    <property type="entry name" value="ras-related protein Rab-21"/>
    <property type="match status" value="1"/>
</dbReference>
<reference evidence="29" key="1">
    <citation type="submission" date="2012-04" db="EMBL/GenBank/DDBJ databases">
        <title>The Genome Sequence of Loa loa.</title>
        <authorList>
            <consortium name="The Broad Institute Genome Sequencing Platform"/>
            <consortium name="Broad Institute Genome Sequencing Center for Infectious Disease"/>
            <person name="Nutman T.B."/>
            <person name="Fink D.L."/>
            <person name="Russ C."/>
            <person name="Young S."/>
            <person name="Zeng Q."/>
            <person name="Gargeya S."/>
            <person name="Alvarado L."/>
            <person name="Berlin A."/>
            <person name="Chapman S.B."/>
            <person name="Chen Z."/>
            <person name="Freedman E."/>
            <person name="Gellesch M."/>
            <person name="Goldberg J."/>
            <person name="Griggs A."/>
            <person name="Gujja S."/>
            <person name="Heilman E.R."/>
            <person name="Heiman D."/>
            <person name="Howarth C."/>
            <person name="Mehta T."/>
            <person name="Neiman D."/>
            <person name="Pearson M."/>
            <person name="Roberts A."/>
            <person name="Saif S."/>
            <person name="Shea T."/>
            <person name="Shenoy N."/>
            <person name="Sisk P."/>
            <person name="Stolte C."/>
            <person name="Sykes S."/>
            <person name="White J."/>
            <person name="Yandava C."/>
            <person name="Haas B."/>
            <person name="Henn M.R."/>
            <person name="Nusbaum C."/>
            <person name="Birren B."/>
        </authorList>
    </citation>
    <scope>NUCLEOTIDE SEQUENCE [LARGE SCALE GENOMIC DNA]</scope>
</reference>
<evidence type="ECO:0000256" key="27">
    <source>
        <dbReference type="ARBA" id="ARBA00059766"/>
    </source>
</evidence>
<dbReference type="GO" id="GO:0005525">
    <property type="term" value="F:GTP binding"/>
    <property type="evidence" value="ECO:0007669"/>
    <property type="project" value="UniProtKB-KW"/>
</dbReference>
<dbReference type="NCBIfam" id="TIGR00231">
    <property type="entry name" value="small_GTP"/>
    <property type="match status" value="1"/>
</dbReference>
<dbReference type="AlphaFoldDB" id="A0A1I7VYG1"/>
<dbReference type="Pfam" id="PF00071">
    <property type="entry name" value="Ras"/>
    <property type="match status" value="1"/>
</dbReference>
<dbReference type="SMART" id="SM00173">
    <property type="entry name" value="RAS"/>
    <property type="match status" value="1"/>
</dbReference>
<evidence type="ECO:0000256" key="24">
    <source>
        <dbReference type="ARBA" id="ARBA00038512"/>
    </source>
</evidence>
<keyword evidence="29" id="KW-1185">Reference proteome</keyword>
<evidence type="ECO:0000256" key="22">
    <source>
        <dbReference type="ARBA" id="ARBA00023289"/>
    </source>
</evidence>
<dbReference type="InterPro" id="IPR027417">
    <property type="entry name" value="P-loop_NTPase"/>
</dbReference>
<dbReference type="GO" id="GO:0005737">
    <property type="term" value="C:cytoplasm"/>
    <property type="evidence" value="ECO:0007669"/>
    <property type="project" value="UniProtKB-SubCell"/>
</dbReference>
<evidence type="ECO:0000256" key="26">
    <source>
        <dbReference type="ARBA" id="ARBA00041924"/>
    </source>
</evidence>
<dbReference type="PANTHER" id="PTHR11071">
    <property type="entry name" value="PEPTIDYL-PROLYL CIS-TRANS ISOMERASE"/>
    <property type="match status" value="1"/>
</dbReference>
<name>A0A1I7VYG1_LOALO</name>
<keyword evidence="20" id="KW-0539">Nucleus</keyword>
<evidence type="ECO:0000256" key="3">
    <source>
        <dbReference type="ARBA" id="ARBA00004496"/>
    </source>
</evidence>
<evidence type="ECO:0000256" key="20">
    <source>
        <dbReference type="ARBA" id="ARBA00023242"/>
    </source>
</evidence>
<evidence type="ECO:0000256" key="10">
    <source>
        <dbReference type="ARBA" id="ARBA00022728"/>
    </source>
</evidence>
<evidence type="ECO:0000313" key="30">
    <source>
        <dbReference type="WBParaSite" id="EN70_7673"/>
    </source>
</evidence>
<dbReference type="CDD" id="cd04123">
    <property type="entry name" value="Rab21"/>
    <property type="match status" value="1"/>
</dbReference>
<keyword evidence="10" id="KW-0747">Spliceosome</keyword>
<keyword evidence="14" id="KW-0697">Rotamase</keyword>
<keyword evidence="11" id="KW-0547">Nucleotide-binding</keyword>
<organism evidence="29 30">
    <name type="scientific">Loa loa</name>
    <name type="common">Eye worm</name>
    <name type="synonym">Filaria loa</name>
    <dbReference type="NCBI Taxonomy" id="7209"/>
    <lineage>
        <taxon>Eukaryota</taxon>
        <taxon>Metazoa</taxon>
        <taxon>Ecdysozoa</taxon>
        <taxon>Nematoda</taxon>
        <taxon>Chromadorea</taxon>
        <taxon>Rhabditida</taxon>
        <taxon>Spirurina</taxon>
        <taxon>Spiruromorpha</taxon>
        <taxon>Filarioidea</taxon>
        <taxon>Onchocercidae</taxon>
        <taxon>Loa</taxon>
    </lineage>
</organism>
<comment type="catalytic activity">
    <reaction evidence="1">
        <text>[protein]-peptidylproline (omega=180) = [protein]-peptidylproline (omega=0)</text>
        <dbReference type="Rhea" id="RHEA:16237"/>
        <dbReference type="Rhea" id="RHEA-COMP:10747"/>
        <dbReference type="Rhea" id="RHEA-COMP:10748"/>
        <dbReference type="ChEBI" id="CHEBI:83833"/>
        <dbReference type="ChEBI" id="CHEBI:83834"/>
        <dbReference type="EC" id="5.2.1.8"/>
    </reaction>
</comment>
<dbReference type="PROSITE" id="PS50072">
    <property type="entry name" value="CSA_PPIASE_2"/>
    <property type="match status" value="1"/>
</dbReference>
<dbReference type="WBParaSite" id="EN70_7673">
    <property type="protein sequence ID" value="EN70_7673"/>
    <property type="gene ID" value="EN70_7673"/>
</dbReference>
<evidence type="ECO:0000256" key="25">
    <source>
        <dbReference type="ARBA" id="ARBA00040924"/>
    </source>
</evidence>
<evidence type="ECO:0000256" key="6">
    <source>
        <dbReference type="ARBA" id="ARBA00014900"/>
    </source>
</evidence>
<proteinExistence type="inferred from homology"/>
<accession>A0A1I7VYG1</accession>
<evidence type="ECO:0000256" key="5">
    <source>
        <dbReference type="ARBA" id="ARBA00013194"/>
    </source>
</evidence>
<protein>
    <recommendedName>
        <fullName evidence="25">Peptidyl-prolyl cis-trans isomerase H</fullName>
        <ecNumber evidence="5">5.2.1.8</ecNumber>
    </recommendedName>
    <alternativeName>
        <fullName evidence="6">Ras-related protein Rab-21</fullName>
    </alternativeName>
    <alternativeName>
        <fullName evidence="26">Rotamase H</fullName>
    </alternativeName>
</protein>
<comment type="similarity">
    <text evidence="4">Belongs to the small GTPase superfamily. Rab family.</text>
</comment>
<dbReference type="GO" id="GO:0003924">
    <property type="term" value="F:GTPase activity"/>
    <property type="evidence" value="ECO:0007669"/>
    <property type="project" value="InterPro"/>
</dbReference>
<dbReference type="SUPFAM" id="SSF50891">
    <property type="entry name" value="Cyclophilin-like"/>
    <property type="match status" value="1"/>
</dbReference>
<keyword evidence="12" id="KW-0653">Protein transport</keyword>
<dbReference type="PANTHER" id="PTHR11071:SF561">
    <property type="entry name" value="PEPTIDYL-PROLYL CIS-TRANS ISOMERASE D-RELATED"/>
    <property type="match status" value="1"/>
</dbReference>
<dbReference type="InterPro" id="IPR005225">
    <property type="entry name" value="Small_GTP-bd"/>
</dbReference>
<evidence type="ECO:0000256" key="11">
    <source>
        <dbReference type="ARBA" id="ARBA00022741"/>
    </source>
</evidence>
<keyword evidence="19" id="KW-0413">Isomerase</keyword>
<dbReference type="PRINTS" id="PR00449">
    <property type="entry name" value="RASTRNSFRMNG"/>
</dbReference>
<evidence type="ECO:0000256" key="16">
    <source>
        <dbReference type="ARBA" id="ARBA00023136"/>
    </source>
</evidence>
<dbReference type="PROSITE" id="PS51421">
    <property type="entry name" value="RAS"/>
    <property type="match status" value="1"/>
</dbReference>
<feature type="domain" description="PPIase cyclophilin-type" evidence="28">
    <location>
        <begin position="20"/>
        <end position="182"/>
    </location>
</feature>
<keyword evidence="21" id="KW-0449">Lipoprotein</keyword>
<evidence type="ECO:0000256" key="1">
    <source>
        <dbReference type="ARBA" id="ARBA00000971"/>
    </source>
</evidence>
<keyword evidence="22" id="KW-0636">Prenylation</keyword>
<dbReference type="PROSITE" id="PS51419">
    <property type="entry name" value="RAB"/>
    <property type="match status" value="1"/>
</dbReference>
<dbReference type="GO" id="GO:0006397">
    <property type="term" value="P:mRNA processing"/>
    <property type="evidence" value="ECO:0007669"/>
    <property type="project" value="UniProtKB-KW"/>
</dbReference>
<dbReference type="InterPro" id="IPR001806">
    <property type="entry name" value="Small_GTPase"/>
</dbReference>
<dbReference type="Gene3D" id="2.40.100.10">
    <property type="entry name" value="Cyclophilin-like"/>
    <property type="match status" value="1"/>
</dbReference>
<dbReference type="GO" id="GO:0006457">
    <property type="term" value="P:protein folding"/>
    <property type="evidence" value="ECO:0007669"/>
    <property type="project" value="InterPro"/>
</dbReference>
<dbReference type="GO" id="GO:0008380">
    <property type="term" value="P:RNA splicing"/>
    <property type="evidence" value="ECO:0007669"/>
    <property type="project" value="UniProtKB-KW"/>
</dbReference>
<dbReference type="InterPro" id="IPR029000">
    <property type="entry name" value="Cyclophilin-like_dom_sf"/>
</dbReference>
<dbReference type="GO" id="GO:0016607">
    <property type="term" value="C:nuclear speck"/>
    <property type="evidence" value="ECO:0007669"/>
    <property type="project" value="UniProtKB-SubCell"/>
</dbReference>
<dbReference type="GO" id="GO:0003755">
    <property type="term" value="F:peptidyl-prolyl cis-trans isomerase activity"/>
    <property type="evidence" value="ECO:0007669"/>
    <property type="project" value="UniProtKB-KW"/>
</dbReference>
<keyword evidence="18" id="KW-0508">mRNA splicing</keyword>
<dbReference type="GO" id="GO:0032482">
    <property type="term" value="P:Rab protein signal transduction"/>
    <property type="evidence" value="ECO:0007669"/>
    <property type="project" value="InterPro"/>
</dbReference>
<dbReference type="Pfam" id="PF00160">
    <property type="entry name" value="Pro_isomerase"/>
    <property type="match status" value="1"/>
</dbReference>
<evidence type="ECO:0000313" key="29">
    <source>
        <dbReference type="Proteomes" id="UP000095285"/>
    </source>
</evidence>
<comment type="similarity">
    <text evidence="24">Belongs to the cyclophilin-type PPIase family. PPIase H subfamily.</text>
</comment>
<dbReference type="PROSITE" id="PS51420">
    <property type="entry name" value="RHO"/>
    <property type="match status" value="1"/>
</dbReference>
<evidence type="ECO:0000256" key="12">
    <source>
        <dbReference type="ARBA" id="ARBA00022927"/>
    </source>
</evidence>
<evidence type="ECO:0000256" key="18">
    <source>
        <dbReference type="ARBA" id="ARBA00023187"/>
    </source>
</evidence>
<keyword evidence="7" id="KW-0813">Transport</keyword>
<dbReference type="InterPro" id="IPR020892">
    <property type="entry name" value="Cyclophilin-type_PPIase_CS"/>
</dbReference>
<keyword evidence="9" id="KW-0507">mRNA processing</keyword>
<evidence type="ECO:0000256" key="17">
    <source>
        <dbReference type="ARBA" id="ARBA00023186"/>
    </source>
</evidence>
<keyword evidence="13" id="KW-0007">Acetylation</keyword>
<evidence type="ECO:0000256" key="8">
    <source>
        <dbReference type="ARBA" id="ARBA00022490"/>
    </source>
</evidence>
<dbReference type="FunFam" id="2.40.100.10:FF:000017">
    <property type="entry name" value="Peptidyl-prolyl cis-trans isomerase"/>
    <property type="match status" value="1"/>
</dbReference>
<dbReference type="GO" id="GO:0016018">
    <property type="term" value="F:cyclosporin A binding"/>
    <property type="evidence" value="ECO:0007669"/>
    <property type="project" value="TreeGrafter"/>
</dbReference>
<evidence type="ECO:0000256" key="7">
    <source>
        <dbReference type="ARBA" id="ARBA00022448"/>
    </source>
</evidence>
<dbReference type="InterPro" id="IPR041833">
    <property type="entry name" value="Rab21"/>
</dbReference>
<evidence type="ECO:0000256" key="9">
    <source>
        <dbReference type="ARBA" id="ARBA00022664"/>
    </source>
</evidence>
<comment type="function">
    <text evidence="27">PPIase that catalyzes the cis-trans isomerization of proline imidic peptide bonds in oligopeptides and may therefore assist protein folding. Participates in pre-mRNA splicing. May play a role in the assembly of the U4/U5/U6 tri-snRNP complex, one of the building blocks of the spliceosome. May act as a chaperone.</text>
</comment>
<dbReference type="STRING" id="7209.A0A1I7VYG1"/>
<dbReference type="Gene3D" id="3.40.50.300">
    <property type="entry name" value="P-loop containing nucleotide triphosphate hydrolases"/>
    <property type="match status" value="1"/>
</dbReference>
<dbReference type="SMART" id="SM00174">
    <property type="entry name" value="RHO"/>
    <property type="match status" value="1"/>
</dbReference>
<dbReference type="SMART" id="SM00175">
    <property type="entry name" value="RAB"/>
    <property type="match status" value="1"/>
</dbReference>
<sequence>MSDYDHLAEQLRHPENPIVFMEMTAGGAPIGTIKMELFADVCPKTAENFRQFCTGEYRRDGVPVGYKNAQFHRVIKDFMIQGGDFVNGDGTGMTSIYGSKFRDENFDLEHSGPGILSMANAGPDTNGCQFFITCAKCDFLDKKHVVFGRVLDGLLTVRKIENVPTGQNNKPKIPIVITQCGQLDLSGRFFVRSIRSRVISTLYQITVGAYSTRGSLFPGMETVPSTSITNNLLLNFKIVLLGEGAVGKTSLMLRYIENRFNPQHVSTLQASFLCKKLHVDGQTVELNIWDTAGQEKFHALGPIYYRDSHGALLIYDITDTHSFEKVKMWVKELKRMLGDDVYLMIIGNKLDLERNRNVDINEAIGYAKLIGAKHFETSAKDNIGVTQVFDYLVKGLVERTRHSQLWNTNVVSHYSASRRNDLLIIDDPPPVKKSCCSG</sequence>
<dbReference type="GO" id="GO:0012505">
    <property type="term" value="C:endomembrane system"/>
    <property type="evidence" value="ECO:0007669"/>
    <property type="project" value="UniProtKB-SubCell"/>
</dbReference>